<evidence type="ECO:0000313" key="1">
    <source>
        <dbReference type="EMBL" id="CAB4129193.1"/>
    </source>
</evidence>
<sequence>MITVIGFKEGRAVRHEVCYDVFSADTKAEEFKDCILYDEVHVVVTVEETK</sequence>
<proteinExistence type="predicted"/>
<dbReference type="EMBL" id="LR796233">
    <property type="protein sequence ID" value="CAB4129193.1"/>
    <property type="molecule type" value="Genomic_DNA"/>
</dbReference>
<accession>A0A6J5L760</accession>
<organism evidence="1">
    <name type="scientific">uncultured Caudovirales phage</name>
    <dbReference type="NCBI Taxonomy" id="2100421"/>
    <lineage>
        <taxon>Viruses</taxon>
        <taxon>Duplodnaviria</taxon>
        <taxon>Heunggongvirae</taxon>
        <taxon>Uroviricota</taxon>
        <taxon>Caudoviricetes</taxon>
        <taxon>Peduoviridae</taxon>
        <taxon>Maltschvirus</taxon>
        <taxon>Maltschvirus maltsch</taxon>
    </lineage>
</organism>
<gene>
    <name evidence="1" type="ORF">UFOVP112_291</name>
</gene>
<name>A0A6J5L760_9CAUD</name>
<reference evidence="1" key="1">
    <citation type="submission" date="2020-04" db="EMBL/GenBank/DDBJ databases">
        <authorList>
            <person name="Chiriac C."/>
            <person name="Salcher M."/>
            <person name="Ghai R."/>
            <person name="Kavagutti S V."/>
        </authorList>
    </citation>
    <scope>NUCLEOTIDE SEQUENCE</scope>
</reference>
<protein>
    <submittedName>
        <fullName evidence="1">Uncharacterized protein</fullName>
    </submittedName>
</protein>